<dbReference type="GO" id="GO:0005634">
    <property type="term" value="C:nucleus"/>
    <property type="evidence" value="ECO:0007669"/>
    <property type="project" value="UniProtKB-SubCell"/>
</dbReference>
<accession>A0A5C3KJE5</accession>
<dbReference type="PANTHER" id="PTHR14140">
    <property type="entry name" value="E3 UBIQUITIN-PROTEIN LIGASE UHRF-RELATED"/>
    <property type="match status" value="1"/>
</dbReference>
<gene>
    <name evidence="4" type="ORF">FA15DRAFT_139750</name>
</gene>
<dbReference type="OrthoDB" id="2270193at2759"/>
<comment type="subcellular location">
    <subcellularLocation>
        <location evidence="2">Nucleus</location>
    </subcellularLocation>
</comment>
<dbReference type="InterPro" id="IPR003105">
    <property type="entry name" value="SRA_YDG"/>
</dbReference>
<dbReference type="GO" id="GO:0016567">
    <property type="term" value="P:protein ubiquitination"/>
    <property type="evidence" value="ECO:0007669"/>
    <property type="project" value="TreeGrafter"/>
</dbReference>
<name>A0A5C3KJE5_COPMA</name>
<dbReference type="InterPro" id="IPR045134">
    <property type="entry name" value="UHRF1/2-like"/>
</dbReference>
<dbReference type="PROSITE" id="PS51015">
    <property type="entry name" value="YDG"/>
    <property type="match status" value="1"/>
</dbReference>
<dbReference type="GO" id="GO:0061630">
    <property type="term" value="F:ubiquitin protein ligase activity"/>
    <property type="evidence" value="ECO:0007669"/>
    <property type="project" value="TreeGrafter"/>
</dbReference>
<feature type="domain" description="YDG" evidence="3">
    <location>
        <begin position="1"/>
        <end position="117"/>
    </location>
</feature>
<dbReference type="GO" id="GO:0044027">
    <property type="term" value="P:negative regulation of gene expression via chromosomal CpG island methylation"/>
    <property type="evidence" value="ECO:0007669"/>
    <property type="project" value="TreeGrafter"/>
</dbReference>
<dbReference type="Gene3D" id="2.30.280.10">
    <property type="entry name" value="SRA-YDG"/>
    <property type="match status" value="1"/>
</dbReference>
<dbReference type="InterPro" id="IPR036987">
    <property type="entry name" value="SRA-YDG_sf"/>
</dbReference>
<organism evidence="4 5">
    <name type="scientific">Coprinopsis marcescibilis</name>
    <name type="common">Agaric fungus</name>
    <name type="synonym">Psathyrella marcescibilis</name>
    <dbReference type="NCBI Taxonomy" id="230819"/>
    <lineage>
        <taxon>Eukaryota</taxon>
        <taxon>Fungi</taxon>
        <taxon>Dikarya</taxon>
        <taxon>Basidiomycota</taxon>
        <taxon>Agaricomycotina</taxon>
        <taxon>Agaricomycetes</taxon>
        <taxon>Agaricomycetidae</taxon>
        <taxon>Agaricales</taxon>
        <taxon>Agaricineae</taxon>
        <taxon>Psathyrellaceae</taxon>
        <taxon>Coprinopsis</taxon>
    </lineage>
</organism>
<keyword evidence="5" id="KW-1185">Reference proteome</keyword>
<sequence>MRAGVHGSKSNAAYSIVLSGGHDDDIDKGDSIVFTGIGGRPNRKDLFHPAGADQTLENRYNAALRKSMENGLPVRVIRGRTPGKVRYSRYAPSYFELRYRYDGLYIVVYVGLSIYPL</sequence>
<dbReference type="InterPro" id="IPR015947">
    <property type="entry name" value="PUA-like_sf"/>
</dbReference>
<dbReference type="AlphaFoldDB" id="A0A5C3KJE5"/>
<dbReference type="SMART" id="SM00466">
    <property type="entry name" value="SRA"/>
    <property type="match status" value="1"/>
</dbReference>
<protein>
    <submittedName>
        <fullName evidence="4">SRA-YDG</fullName>
    </submittedName>
</protein>
<dbReference type="Pfam" id="PF02182">
    <property type="entry name" value="SAD_SRA"/>
    <property type="match status" value="1"/>
</dbReference>
<evidence type="ECO:0000256" key="1">
    <source>
        <dbReference type="ARBA" id="ARBA00023242"/>
    </source>
</evidence>
<evidence type="ECO:0000256" key="2">
    <source>
        <dbReference type="PROSITE-ProRule" id="PRU00358"/>
    </source>
</evidence>
<proteinExistence type="predicted"/>
<dbReference type="Proteomes" id="UP000307440">
    <property type="component" value="Unassembled WGS sequence"/>
</dbReference>
<dbReference type="SUPFAM" id="SSF88697">
    <property type="entry name" value="PUA domain-like"/>
    <property type="match status" value="1"/>
</dbReference>
<evidence type="ECO:0000259" key="3">
    <source>
        <dbReference type="PROSITE" id="PS51015"/>
    </source>
</evidence>
<keyword evidence="1 2" id="KW-0539">Nucleus</keyword>
<evidence type="ECO:0000313" key="5">
    <source>
        <dbReference type="Proteomes" id="UP000307440"/>
    </source>
</evidence>
<evidence type="ECO:0000313" key="4">
    <source>
        <dbReference type="EMBL" id="TFK20192.1"/>
    </source>
</evidence>
<dbReference type="EMBL" id="ML210309">
    <property type="protein sequence ID" value="TFK20192.1"/>
    <property type="molecule type" value="Genomic_DNA"/>
</dbReference>
<dbReference type="PANTHER" id="PTHR14140:SF27">
    <property type="entry name" value="OS04G0289800 PROTEIN"/>
    <property type="match status" value="1"/>
</dbReference>
<reference evidence="4 5" key="1">
    <citation type="journal article" date="2019" name="Nat. Ecol. Evol.">
        <title>Megaphylogeny resolves global patterns of mushroom evolution.</title>
        <authorList>
            <person name="Varga T."/>
            <person name="Krizsan K."/>
            <person name="Foldi C."/>
            <person name="Dima B."/>
            <person name="Sanchez-Garcia M."/>
            <person name="Sanchez-Ramirez S."/>
            <person name="Szollosi G.J."/>
            <person name="Szarkandi J.G."/>
            <person name="Papp V."/>
            <person name="Albert L."/>
            <person name="Andreopoulos W."/>
            <person name="Angelini C."/>
            <person name="Antonin V."/>
            <person name="Barry K.W."/>
            <person name="Bougher N.L."/>
            <person name="Buchanan P."/>
            <person name="Buyck B."/>
            <person name="Bense V."/>
            <person name="Catcheside P."/>
            <person name="Chovatia M."/>
            <person name="Cooper J."/>
            <person name="Damon W."/>
            <person name="Desjardin D."/>
            <person name="Finy P."/>
            <person name="Geml J."/>
            <person name="Haridas S."/>
            <person name="Hughes K."/>
            <person name="Justo A."/>
            <person name="Karasinski D."/>
            <person name="Kautmanova I."/>
            <person name="Kiss B."/>
            <person name="Kocsube S."/>
            <person name="Kotiranta H."/>
            <person name="LaButti K.M."/>
            <person name="Lechner B.E."/>
            <person name="Liimatainen K."/>
            <person name="Lipzen A."/>
            <person name="Lukacs Z."/>
            <person name="Mihaltcheva S."/>
            <person name="Morgado L.N."/>
            <person name="Niskanen T."/>
            <person name="Noordeloos M.E."/>
            <person name="Ohm R.A."/>
            <person name="Ortiz-Santana B."/>
            <person name="Ovrebo C."/>
            <person name="Racz N."/>
            <person name="Riley R."/>
            <person name="Savchenko A."/>
            <person name="Shiryaev A."/>
            <person name="Soop K."/>
            <person name="Spirin V."/>
            <person name="Szebenyi C."/>
            <person name="Tomsovsky M."/>
            <person name="Tulloss R.E."/>
            <person name="Uehling J."/>
            <person name="Grigoriev I.V."/>
            <person name="Vagvolgyi C."/>
            <person name="Papp T."/>
            <person name="Martin F.M."/>
            <person name="Miettinen O."/>
            <person name="Hibbett D.S."/>
            <person name="Nagy L.G."/>
        </authorList>
    </citation>
    <scope>NUCLEOTIDE SEQUENCE [LARGE SCALE GENOMIC DNA]</scope>
    <source>
        <strain evidence="4 5">CBS 121175</strain>
    </source>
</reference>